<protein>
    <submittedName>
        <fullName evidence="2">Uncharacterized protein</fullName>
    </submittedName>
</protein>
<reference evidence="2" key="1">
    <citation type="submission" date="2011-02" db="EMBL/GenBank/DDBJ databases">
        <title>The genome of the leaf-cutting ant Acromyrmex echinatior suggests key adaptations to social evolution and fungus farming.</title>
        <authorList>
            <person name="Nygaard S."/>
            <person name="Zhang G."/>
        </authorList>
    </citation>
    <scope>NUCLEOTIDE SEQUENCE</scope>
</reference>
<evidence type="ECO:0000313" key="2">
    <source>
        <dbReference type="EMBL" id="EGI57465.1"/>
    </source>
</evidence>
<name>F4X7X9_ACREC</name>
<feature type="region of interest" description="Disordered" evidence="1">
    <location>
        <begin position="37"/>
        <end position="76"/>
    </location>
</feature>
<dbReference type="AlphaFoldDB" id="F4X7X9"/>
<feature type="compositionally biased region" description="Basic and acidic residues" evidence="1">
    <location>
        <begin position="38"/>
        <end position="76"/>
    </location>
</feature>
<evidence type="ECO:0000313" key="3">
    <source>
        <dbReference type="Proteomes" id="UP000007755"/>
    </source>
</evidence>
<keyword evidence="3" id="KW-1185">Reference proteome</keyword>
<dbReference type="Proteomes" id="UP000007755">
    <property type="component" value="Unassembled WGS sequence"/>
</dbReference>
<organism evidence="3">
    <name type="scientific">Acromyrmex echinatior</name>
    <name type="common">Panamanian leafcutter ant</name>
    <name type="synonym">Acromyrmex octospinosus echinatior</name>
    <dbReference type="NCBI Taxonomy" id="103372"/>
    <lineage>
        <taxon>Eukaryota</taxon>
        <taxon>Metazoa</taxon>
        <taxon>Ecdysozoa</taxon>
        <taxon>Arthropoda</taxon>
        <taxon>Hexapoda</taxon>
        <taxon>Insecta</taxon>
        <taxon>Pterygota</taxon>
        <taxon>Neoptera</taxon>
        <taxon>Endopterygota</taxon>
        <taxon>Hymenoptera</taxon>
        <taxon>Apocrita</taxon>
        <taxon>Aculeata</taxon>
        <taxon>Formicoidea</taxon>
        <taxon>Formicidae</taxon>
        <taxon>Myrmicinae</taxon>
        <taxon>Acromyrmex</taxon>
    </lineage>
</organism>
<proteinExistence type="predicted"/>
<evidence type="ECO:0000256" key="1">
    <source>
        <dbReference type="SAM" id="MobiDB-lite"/>
    </source>
</evidence>
<dbReference type="EMBL" id="GL888900">
    <property type="protein sequence ID" value="EGI57465.1"/>
    <property type="molecule type" value="Genomic_DNA"/>
</dbReference>
<dbReference type="InParanoid" id="F4X7X9"/>
<sequence>MCAFCDKSRELDATGPANGRLSIPDLRTLRTLRGLRQKGQDAEVWRSSDEESEESEKADMVMREDRTENEDKRCCPDDLGRCGAAGTWELQPDQSTHPGPLSA</sequence>
<accession>F4X7X9</accession>
<gene>
    <name evidence="2" type="ORF">G5I_14534</name>
</gene>